<keyword evidence="5" id="KW-0418">Kinase</keyword>
<dbReference type="InterPro" id="IPR050629">
    <property type="entry name" value="STE20/SPS1-PAK"/>
</dbReference>
<feature type="binding site" evidence="4">
    <location>
        <position position="41"/>
    </location>
    <ligand>
        <name>ATP</name>
        <dbReference type="ChEBI" id="CHEBI:30616"/>
    </ligand>
</feature>
<evidence type="ECO:0000313" key="8">
    <source>
        <dbReference type="Proteomes" id="UP000013827"/>
    </source>
</evidence>
<evidence type="ECO:0000313" key="7">
    <source>
        <dbReference type="EnsemblProtists" id="EOD12873"/>
    </source>
</evidence>
<dbReference type="GO" id="GO:0004674">
    <property type="term" value="F:protein serine/threonine kinase activity"/>
    <property type="evidence" value="ECO:0007669"/>
    <property type="project" value="UniProtKB-KW"/>
</dbReference>
<evidence type="ECO:0000256" key="4">
    <source>
        <dbReference type="PROSITE-ProRule" id="PRU10141"/>
    </source>
</evidence>
<evidence type="ECO:0000256" key="1">
    <source>
        <dbReference type="ARBA" id="ARBA00012513"/>
    </source>
</evidence>
<dbReference type="SUPFAM" id="SSF56112">
    <property type="entry name" value="Protein kinase-like (PK-like)"/>
    <property type="match status" value="1"/>
</dbReference>
<dbReference type="InterPro" id="IPR008271">
    <property type="entry name" value="Ser/Thr_kinase_AS"/>
</dbReference>
<dbReference type="GeneID" id="17259026"/>
<dbReference type="RefSeq" id="XP_005765302.1">
    <property type="nucleotide sequence ID" value="XM_005765245.1"/>
</dbReference>
<dbReference type="KEGG" id="ehx:EMIHUDRAFT_213096"/>
<dbReference type="EC" id="2.7.11.1" evidence="1"/>
<evidence type="ECO:0000256" key="5">
    <source>
        <dbReference type="RuleBase" id="RU000304"/>
    </source>
</evidence>
<organism evidence="7 8">
    <name type="scientific">Emiliania huxleyi (strain CCMP1516)</name>
    <dbReference type="NCBI Taxonomy" id="280463"/>
    <lineage>
        <taxon>Eukaryota</taxon>
        <taxon>Haptista</taxon>
        <taxon>Haptophyta</taxon>
        <taxon>Prymnesiophyceae</taxon>
        <taxon>Isochrysidales</taxon>
        <taxon>Noelaerhabdaceae</taxon>
        <taxon>Emiliania</taxon>
    </lineage>
</organism>
<dbReference type="GO" id="GO:0005737">
    <property type="term" value="C:cytoplasm"/>
    <property type="evidence" value="ECO:0007669"/>
    <property type="project" value="TreeGrafter"/>
</dbReference>
<keyword evidence="3 4" id="KW-0067">ATP-binding</keyword>
<keyword evidence="2 4" id="KW-0547">Nucleotide-binding</keyword>
<reference evidence="7" key="2">
    <citation type="submission" date="2024-10" db="UniProtKB">
        <authorList>
            <consortium name="EnsemblProtists"/>
        </authorList>
    </citation>
    <scope>IDENTIFICATION</scope>
</reference>
<dbReference type="PROSITE" id="PS00107">
    <property type="entry name" value="PROTEIN_KINASE_ATP"/>
    <property type="match status" value="1"/>
</dbReference>
<keyword evidence="5" id="KW-0723">Serine/threonine-protein kinase</keyword>
<dbReference type="eggNOG" id="KOG0574">
    <property type="taxonomic scope" value="Eukaryota"/>
</dbReference>
<dbReference type="HOGENOM" id="CLU_000288_63_23_1"/>
<accession>A0A0D3INN8</accession>
<evidence type="ECO:0000259" key="6">
    <source>
        <dbReference type="PROSITE" id="PS50011"/>
    </source>
</evidence>
<dbReference type="EnsemblProtists" id="EOD12873">
    <property type="protein sequence ID" value="EOD12873"/>
    <property type="gene ID" value="EMIHUDRAFT_213096"/>
</dbReference>
<dbReference type="PROSITE" id="PS00108">
    <property type="entry name" value="PROTEIN_KINASE_ST"/>
    <property type="match status" value="1"/>
</dbReference>
<dbReference type="PIRSF" id="PIRSF000654">
    <property type="entry name" value="Integrin-linked_kinase"/>
    <property type="match status" value="1"/>
</dbReference>
<protein>
    <recommendedName>
        <fullName evidence="1">non-specific serine/threonine protein kinase</fullName>
        <ecNumber evidence="1">2.7.11.1</ecNumber>
    </recommendedName>
</protein>
<keyword evidence="5" id="KW-0808">Transferase</keyword>
<comment type="similarity">
    <text evidence="5">Belongs to the protein kinase superfamily.</text>
</comment>
<name>A0A0D3INN8_EMIH1</name>
<dbReference type="Proteomes" id="UP000013827">
    <property type="component" value="Unassembled WGS sequence"/>
</dbReference>
<dbReference type="PANTHER" id="PTHR48012">
    <property type="entry name" value="STERILE20-LIKE KINASE, ISOFORM B-RELATED"/>
    <property type="match status" value="1"/>
</dbReference>
<dbReference type="AlphaFoldDB" id="A0A0D3INN8"/>
<keyword evidence="8" id="KW-1185">Reference proteome</keyword>
<evidence type="ECO:0000256" key="2">
    <source>
        <dbReference type="ARBA" id="ARBA00022741"/>
    </source>
</evidence>
<proteinExistence type="inferred from homology"/>
<dbReference type="Gene3D" id="1.10.510.10">
    <property type="entry name" value="Transferase(Phosphotransferase) domain 1"/>
    <property type="match status" value="2"/>
</dbReference>
<dbReference type="InterPro" id="IPR017441">
    <property type="entry name" value="Protein_kinase_ATP_BS"/>
</dbReference>
<dbReference type="STRING" id="2903.R1BRW0"/>
<dbReference type="InterPro" id="IPR011009">
    <property type="entry name" value="Kinase-like_dom_sf"/>
</dbReference>
<feature type="domain" description="Protein kinase" evidence="6">
    <location>
        <begin position="14"/>
        <end position="287"/>
    </location>
</feature>
<dbReference type="SMART" id="SM00220">
    <property type="entry name" value="S_TKc"/>
    <property type="match status" value="1"/>
</dbReference>
<dbReference type="InterPro" id="IPR000719">
    <property type="entry name" value="Prot_kinase_dom"/>
</dbReference>
<dbReference type="Pfam" id="PF00069">
    <property type="entry name" value="Pkinase"/>
    <property type="match status" value="1"/>
</dbReference>
<dbReference type="PaxDb" id="2903-EOD12873"/>
<evidence type="ECO:0000256" key="3">
    <source>
        <dbReference type="ARBA" id="ARBA00022840"/>
    </source>
</evidence>
<dbReference type="GO" id="GO:0005524">
    <property type="term" value="F:ATP binding"/>
    <property type="evidence" value="ECO:0007669"/>
    <property type="project" value="UniProtKB-UniRule"/>
</dbReference>
<dbReference type="PROSITE" id="PS50011">
    <property type="entry name" value="PROTEIN_KINASE_DOM"/>
    <property type="match status" value="1"/>
</dbReference>
<sequence>MRSMRDDKRTWSATELIRLLGTGSYGSVYQGVCEGEKVAVKVLQLVAGSEADINNELRQLRGCDHENIIAYRDAFVGKTQQVIAQPATRLAPAPKALWVVMEYCEAGSCLDVMRERGRGFDEPCVAHISCCVLRGLDYLHTQRKVIHRDIKAANVLLNARGEVKLADLGIVAQLQNTMSKRGTMIGTPHWMAPRSVDDPEYSSARWWAAVRLGDAAPEALSHAAGICEGGYGTAVDVWSLGITVIELSERDPPFFDASSVYGAMLRIVQGPPAKCRALEAQVEDAVA</sequence>
<reference evidence="8" key="1">
    <citation type="journal article" date="2013" name="Nature">
        <title>Pan genome of the phytoplankton Emiliania underpins its global distribution.</title>
        <authorList>
            <person name="Read B.A."/>
            <person name="Kegel J."/>
            <person name="Klute M.J."/>
            <person name="Kuo A."/>
            <person name="Lefebvre S.C."/>
            <person name="Maumus F."/>
            <person name="Mayer C."/>
            <person name="Miller J."/>
            <person name="Monier A."/>
            <person name="Salamov A."/>
            <person name="Young J."/>
            <person name="Aguilar M."/>
            <person name="Claverie J.M."/>
            <person name="Frickenhaus S."/>
            <person name="Gonzalez K."/>
            <person name="Herman E.K."/>
            <person name="Lin Y.C."/>
            <person name="Napier J."/>
            <person name="Ogata H."/>
            <person name="Sarno A.F."/>
            <person name="Shmutz J."/>
            <person name="Schroeder D."/>
            <person name="de Vargas C."/>
            <person name="Verret F."/>
            <person name="von Dassow P."/>
            <person name="Valentin K."/>
            <person name="Van de Peer Y."/>
            <person name="Wheeler G."/>
            <person name="Dacks J.B."/>
            <person name="Delwiche C.F."/>
            <person name="Dyhrman S.T."/>
            <person name="Glockner G."/>
            <person name="John U."/>
            <person name="Richards T."/>
            <person name="Worden A.Z."/>
            <person name="Zhang X."/>
            <person name="Grigoriev I.V."/>
            <person name="Allen A.E."/>
            <person name="Bidle K."/>
            <person name="Borodovsky M."/>
            <person name="Bowler C."/>
            <person name="Brownlee C."/>
            <person name="Cock J.M."/>
            <person name="Elias M."/>
            <person name="Gladyshev V.N."/>
            <person name="Groth M."/>
            <person name="Guda C."/>
            <person name="Hadaegh A."/>
            <person name="Iglesias-Rodriguez M.D."/>
            <person name="Jenkins J."/>
            <person name="Jones B.M."/>
            <person name="Lawson T."/>
            <person name="Leese F."/>
            <person name="Lindquist E."/>
            <person name="Lobanov A."/>
            <person name="Lomsadze A."/>
            <person name="Malik S.B."/>
            <person name="Marsh M.E."/>
            <person name="Mackinder L."/>
            <person name="Mock T."/>
            <person name="Mueller-Roeber B."/>
            <person name="Pagarete A."/>
            <person name="Parker M."/>
            <person name="Probert I."/>
            <person name="Quesneville H."/>
            <person name="Raines C."/>
            <person name="Rensing S.A."/>
            <person name="Riano-Pachon D.M."/>
            <person name="Richier S."/>
            <person name="Rokitta S."/>
            <person name="Shiraiwa Y."/>
            <person name="Soanes D.M."/>
            <person name="van der Giezen M."/>
            <person name="Wahlund T.M."/>
            <person name="Williams B."/>
            <person name="Wilson W."/>
            <person name="Wolfe G."/>
            <person name="Wurch L.L."/>
        </authorList>
    </citation>
    <scope>NUCLEOTIDE SEQUENCE</scope>
</reference>